<evidence type="ECO:0000313" key="2">
    <source>
        <dbReference type="EMBL" id="OGF65374.1"/>
    </source>
</evidence>
<dbReference type="Proteomes" id="UP000177451">
    <property type="component" value="Unassembled WGS sequence"/>
</dbReference>
<feature type="compositionally biased region" description="Basic and acidic residues" evidence="1">
    <location>
        <begin position="23"/>
        <end position="46"/>
    </location>
</feature>
<accession>A0A1F5VPP5</accession>
<organism evidence="2 3">
    <name type="scientific">Candidatus Giovannonibacteria bacterium RIFCSPHIGHO2_02_42_15</name>
    <dbReference type="NCBI Taxonomy" id="1798329"/>
    <lineage>
        <taxon>Bacteria</taxon>
        <taxon>Candidatus Giovannoniibacteriota</taxon>
    </lineage>
</organism>
<dbReference type="EMBL" id="MFHH01000008">
    <property type="protein sequence ID" value="OGF65374.1"/>
    <property type="molecule type" value="Genomic_DNA"/>
</dbReference>
<evidence type="ECO:0000256" key="1">
    <source>
        <dbReference type="SAM" id="MobiDB-lite"/>
    </source>
</evidence>
<protein>
    <submittedName>
        <fullName evidence="2">Uncharacterized protein</fullName>
    </submittedName>
</protein>
<feature type="region of interest" description="Disordered" evidence="1">
    <location>
        <begin position="23"/>
        <end position="70"/>
    </location>
</feature>
<gene>
    <name evidence="2" type="ORF">A2Z53_02010</name>
</gene>
<evidence type="ECO:0000313" key="3">
    <source>
        <dbReference type="Proteomes" id="UP000177451"/>
    </source>
</evidence>
<proteinExistence type="predicted"/>
<name>A0A1F5VPP5_9BACT</name>
<sequence>MLEGQIHEDIKWLESQLEAKKKELAGTGLEEKEEREMVKDVLRESTGEISSSDGPPVLQHDTSTASDDDLKKTELTEKEHAKVIEKLIEIAFTKSLAAAIKTARSLKSAHLLDEFHDTLADQYYEKLKAARKLK</sequence>
<dbReference type="AlphaFoldDB" id="A0A1F5VPP5"/>
<reference evidence="2 3" key="1">
    <citation type="journal article" date="2016" name="Nat. Commun.">
        <title>Thousands of microbial genomes shed light on interconnected biogeochemical processes in an aquifer system.</title>
        <authorList>
            <person name="Anantharaman K."/>
            <person name="Brown C.T."/>
            <person name="Hug L.A."/>
            <person name="Sharon I."/>
            <person name="Castelle C.J."/>
            <person name="Probst A.J."/>
            <person name="Thomas B.C."/>
            <person name="Singh A."/>
            <person name="Wilkins M.J."/>
            <person name="Karaoz U."/>
            <person name="Brodie E.L."/>
            <person name="Williams K.H."/>
            <person name="Hubbard S.S."/>
            <person name="Banfield J.F."/>
        </authorList>
    </citation>
    <scope>NUCLEOTIDE SEQUENCE [LARGE SCALE GENOMIC DNA]</scope>
</reference>
<comment type="caution">
    <text evidence="2">The sequence shown here is derived from an EMBL/GenBank/DDBJ whole genome shotgun (WGS) entry which is preliminary data.</text>
</comment>